<feature type="signal peptide" evidence="1">
    <location>
        <begin position="1"/>
        <end position="17"/>
    </location>
</feature>
<sequence>MLLTSIVAGFLATAASAASIPRQAEPSSWSISDFYAGSSRFSIITTYRFDITDGNSSAYCVSQVSTQPEIGYAPLTECSDPTYSFSFGSGSNPDEPGYNLQIWQGNPEDTSCGAPSTNCVYTGIRFFPASDVETVVDPSGNPFANYDRLNALAEFTVARTGVHI</sequence>
<evidence type="ECO:0000256" key="1">
    <source>
        <dbReference type="SAM" id="SignalP"/>
    </source>
</evidence>
<comment type="caution">
    <text evidence="2">The sequence shown here is derived from an EMBL/GenBank/DDBJ whole genome shotgun (WGS) entry which is preliminary data.</text>
</comment>
<dbReference type="EMBL" id="JAKNSF020000032">
    <property type="protein sequence ID" value="KAK7728656.1"/>
    <property type="molecule type" value="Genomic_DNA"/>
</dbReference>
<accession>A0ABR1P813</accession>
<evidence type="ECO:0000313" key="3">
    <source>
        <dbReference type="Proteomes" id="UP001430848"/>
    </source>
</evidence>
<evidence type="ECO:0000313" key="2">
    <source>
        <dbReference type="EMBL" id="KAK7728656.1"/>
    </source>
</evidence>
<feature type="chain" id="PRO_5047132431" description="AA1-like domain-containing protein" evidence="1">
    <location>
        <begin position="18"/>
        <end position="164"/>
    </location>
</feature>
<name>A0ABR1P813_DIAER</name>
<dbReference type="Proteomes" id="UP001430848">
    <property type="component" value="Unassembled WGS sequence"/>
</dbReference>
<organism evidence="2 3">
    <name type="scientific">Diaporthe eres</name>
    <name type="common">Phomopsis oblonga</name>
    <dbReference type="NCBI Taxonomy" id="83184"/>
    <lineage>
        <taxon>Eukaryota</taxon>
        <taxon>Fungi</taxon>
        <taxon>Dikarya</taxon>
        <taxon>Ascomycota</taxon>
        <taxon>Pezizomycotina</taxon>
        <taxon>Sordariomycetes</taxon>
        <taxon>Sordariomycetidae</taxon>
        <taxon>Diaporthales</taxon>
        <taxon>Diaporthaceae</taxon>
        <taxon>Diaporthe</taxon>
        <taxon>Diaporthe eres species complex</taxon>
    </lineage>
</organism>
<reference evidence="2 3" key="1">
    <citation type="submission" date="2024-02" db="EMBL/GenBank/DDBJ databases">
        <title>De novo assembly and annotation of 12 fungi associated with fruit tree decline syndrome in Ontario, Canada.</title>
        <authorList>
            <person name="Sulman M."/>
            <person name="Ellouze W."/>
            <person name="Ilyukhin E."/>
        </authorList>
    </citation>
    <scope>NUCLEOTIDE SEQUENCE [LARGE SCALE GENOMIC DNA]</scope>
    <source>
        <strain evidence="2 3">M169</strain>
    </source>
</reference>
<gene>
    <name evidence="2" type="ORF">SLS63_006517</name>
</gene>
<protein>
    <recommendedName>
        <fullName evidence="4">AA1-like domain-containing protein</fullName>
    </recommendedName>
</protein>
<evidence type="ECO:0008006" key="4">
    <source>
        <dbReference type="Google" id="ProtNLM"/>
    </source>
</evidence>
<proteinExistence type="predicted"/>
<keyword evidence="3" id="KW-1185">Reference proteome</keyword>
<keyword evidence="1" id="KW-0732">Signal</keyword>